<dbReference type="Gene3D" id="2.130.10.10">
    <property type="entry name" value="YVTN repeat-like/Quinoprotein amine dehydrogenase"/>
    <property type="match status" value="2"/>
</dbReference>
<feature type="compositionally biased region" description="Polar residues" evidence="1">
    <location>
        <begin position="679"/>
        <end position="691"/>
    </location>
</feature>
<evidence type="ECO:0000313" key="3">
    <source>
        <dbReference type="EMBL" id="KAH1038776.1"/>
    </source>
</evidence>
<dbReference type="GO" id="GO:0005886">
    <property type="term" value="C:plasma membrane"/>
    <property type="evidence" value="ECO:0007669"/>
    <property type="project" value="TreeGrafter"/>
</dbReference>
<proteinExistence type="predicted"/>
<dbReference type="InterPro" id="IPR015943">
    <property type="entry name" value="WD40/YVTN_repeat-like_dom_sf"/>
</dbReference>
<dbReference type="OrthoDB" id="19944at2759"/>
<dbReference type="AlphaFoldDB" id="A0A9D3UDZ7"/>
<dbReference type="SUPFAM" id="SSF50998">
    <property type="entry name" value="Quinoprotein alcohol dehydrogenase-like"/>
    <property type="match status" value="1"/>
</dbReference>
<dbReference type="GO" id="GO:0005737">
    <property type="term" value="C:cytoplasm"/>
    <property type="evidence" value="ECO:0007669"/>
    <property type="project" value="TreeGrafter"/>
</dbReference>
<dbReference type="InterPro" id="IPR011047">
    <property type="entry name" value="Quinoprotein_ADH-like_sf"/>
</dbReference>
<dbReference type="PANTHER" id="PTHR10241">
    <property type="entry name" value="LETHAL 2 GIANT LARVAE PROTEIN"/>
    <property type="match status" value="1"/>
</dbReference>
<name>A0A9D3UDZ7_9ROSI</name>
<protein>
    <recommendedName>
        <fullName evidence="5">Lethal giant larvae (Lgl)-like C-terminal domain-containing protein</fullName>
    </recommendedName>
</protein>
<dbReference type="GO" id="GO:0045159">
    <property type="term" value="F:myosin II binding"/>
    <property type="evidence" value="ECO:0007669"/>
    <property type="project" value="TreeGrafter"/>
</dbReference>
<evidence type="ECO:0008006" key="5">
    <source>
        <dbReference type="Google" id="ProtNLM"/>
    </source>
</evidence>
<dbReference type="GO" id="GO:0019905">
    <property type="term" value="F:syntaxin binding"/>
    <property type="evidence" value="ECO:0007669"/>
    <property type="project" value="TreeGrafter"/>
</dbReference>
<accession>A0A9D3UDZ7</accession>
<feature type="transmembrane region" description="Helical" evidence="2">
    <location>
        <begin position="837"/>
        <end position="857"/>
    </location>
</feature>
<dbReference type="EMBL" id="JAIQCV010000012">
    <property type="protein sequence ID" value="KAH1038776.1"/>
    <property type="molecule type" value="Genomic_DNA"/>
</dbReference>
<dbReference type="Proteomes" id="UP000828251">
    <property type="component" value="Unassembled WGS sequence"/>
</dbReference>
<evidence type="ECO:0000256" key="2">
    <source>
        <dbReference type="SAM" id="Phobius"/>
    </source>
</evidence>
<dbReference type="PANTHER" id="PTHR10241:SF38">
    <property type="entry name" value="TRANSDUCIN FAMILY PROTEIN _ WD-40 REPEAT FAMILY PROTEIN"/>
    <property type="match status" value="1"/>
</dbReference>
<dbReference type="GO" id="GO:0006893">
    <property type="term" value="P:Golgi to plasma membrane transport"/>
    <property type="evidence" value="ECO:0007669"/>
    <property type="project" value="TreeGrafter"/>
</dbReference>
<feature type="region of interest" description="Disordered" evidence="1">
    <location>
        <begin position="679"/>
        <end position="699"/>
    </location>
</feature>
<comment type="caution">
    <text evidence="3">The sequence shown here is derived from an EMBL/GenBank/DDBJ whole genome shotgun (WGS) entry which is preliminary data.</text>
</comment>
<keyword evidence="2" id="KW-1133">Transmembrane helix</keyword>
<dbReference type="GO" id="GO:0006887">
    <property type="term" value="P:exocytosis"/>
    <property type="evidence" value="ECO:0007669"/>
    <property type="project" value="TreeGrafter"/>
</dbReference>
<dbReference type="SUPFAM" id="SSF50978">
    <property type="entry name" value="WD40 repeat-like"/>
    <property type="match status" value="1"/>
</dbReference>
<dbReference type="InterPro" id="IPR036322">
    <property type="entry name" value="WD40_repeat_dom_sf"/>
</dbReference>
<organism evidence="3 4">
    <name type="scientific">Gossypium stocksii</name>
    <dbReference type="NCBI Taxonomy" id="47602"/>
    <lineage>
        <taxon>Eukaryota</taxon>
        <taxon>Viridiplantae</taxon>
        <taxon>Streptophyta</taxon>
        <taxon>Embryophyta</taxon>
        <taxon>Tracheophyta</taxon>
        <taxon>Spermatophyta</taxon>
        <taxon>Magnoliopsida</taxon>
        <taxon>eudicotyledons</taxon>
        <taxon>Gunneridae</taxon>
        <taxon>Pentapetalae</taxon>
        <taxon>rosids</taxon>
        <taxon>malvids</taxon>
        <taxon>Malvales</taxon>
        <taxon>Malvaceae</taxon>
        <taxon>Malvoideae</taxon>
        <taxon>Gossypium</taxon>
    </lineage>
</organism>
<dbReference type="GO" id="GO:0005096">
    <property type="term" value="F:GTPase activator activity"/>
    <property type="evidence" value="ECO:0007669"/>
    <property type="project" value="TreeGrafter"/>
</dbReference>
<keyword evidence="4" id="KW-1185">Reference proteome</keyword>
<keyword evidence="2" id="KW-0812">Transmembrane</keyword>
<reference evidence="3 4" key="1">
    <citation type="journal article" date="2021" name="Plant Biotechnol. J.">
        <title>Multi-omics assisted identification of the key and species-specific regulatory components of drought-tolerant mechanisms in Gossypium stocksii.</title>
        <authorList>
            <person name="Yu D."/>
            <person name="Ke L."/>
            <person name="Zhang D."/>
            <person name="Wu Y."/>
            <person name="Sun Y."/>
            <person name="Mei J."/>
            <person name="Sun J."/>
            <person name="Sun Y."/>
        </authorList>
    </citation>
    <scope>NUCLEOTIDE SEQUENCE [LARGE SCALE GENOMIC DNA]</scope>
    <source>
        <strain evidence="4">cv. E1</strain>
        <tissue evidence="3">Leaf</tissue>
    </source>
</reference>
<gene>
    <name evidence="3" type="ORF">J1N35_040519</name>
</gene>
<keyword evidence="2" id="KW-0472">Membrane</keyword>
<sequence>MSANLNPRLTVHYGIPATASILACDLIQRLVAVGTLDGRIKVIGGEYVEALLVSPKHIPFKNLEFLQNQGFLVSVSNENEVQVWDLGQRQIASSIKWESNITAFKAIHGTSYMYLGDEHGMVYVLKYDADQRKLTNLPYYVPTNVIAEEAGISLPNHPSVVGVLPQPCSQGNRVLIAYVNGLIVIWDVSDDKVVLVRGNKDLQLQVGYVDGDIMFWALPTATSKNNQQASKSHKNVVKLQLSSGEKRLPVIVLHWSENQSHSARGCKIFFYGGDQIGSKETLTILDLEWPSGIESLKCVSHVDITLNGFFADMVLFPTVGEMENGGSMLFVLTNPGQLHVYDDAWLAAFKSQDEKKPCVSSGQYVMPIPIVAPCMTVSKLSLVDRDGEFSKALSKIVSTAKLKAPHTPIRSSKKWPLTGGIPSRLPGAADYEVERVYMAGYQDGSVRMWDATYPALSLIFVLGAEIYGKVPGIDIARASAPVSALEICSFTQSVAIGNECGMVCLFKLTGPSNEMSLNIVTETEKKVHTLHQADGPQCMALFSLFSSPVCLLQSTEFGNRLAVGFKCDRVAVLDVGTSSVLFITDSLSLSNCSVSSLAMISFTDTNTLVNNSKDPTSTSLNDVEKGLAFIMTRDAYLAVLDGRTGHVVSSQSIPQKKESSAISMYILEDGNIVSSTVISESKNEPAHSSTDPEIAPVEPKSETSAQVAYLGQRSKSLHILLCFEDALHLHSLKSVIKGTCDSIREVNLKQCCWTSAIKIDDKECGLVLLCRTGIIEIRSLTKLEVMGQCSLMTILRWNFTANMEKMACSSNRGQIVLINGCEFAAVSILALENDFRFLSLSLSLPLSYFSVFFYVFLC</sequence>
<evidence type="ECO:0000256" key="1">
    <source>
        <dbReference type="SAM" id="MobiDB-lite"/>
    </source>
</evidence>
<evidence type="ECO:0000313" key="4">
    <source>
        <dbReference type="Proteomes" id="UP000828251"/>
    </source>
</evidence>